<feature type="compositionally biased region" description="Basic and acidic residues" evidence="1">
    <location>
        <begin position="13"/>
        <end position="23"/>
    </location>
</feature>
<dbReference type="AlphaFoldDB" id="A0A8J3S1N4"/>
<protein>
    <submittedName>
        <fullName evidence="2">Uncharacterized protein</fullName>
    </submittedName>
</protein>
<evidence type="ECO:0000313" key="2">
    <source>
        <dbReference type="EMBL" id="GIH84261.1"/>
    </source>
</evidence>
<evidence type="ECO:0000256" key="1">
    <source>
        <dbReference type="SAM" id="MobiDB-lite"/>
    </source>
</evidence>
<reference evidence="2" key="1">
    <citation type="submission" date="2021-01" db="EMBL/GenBank/DDBJ databases">
        <title>Whole genome shotgun sequence of Planobispora rosea NBRC 15558.</title>
        <authorList>
            <person name="Komaki H."/>
            <person name="Tamura T."/>
        </authorList>
    </citation>
    <scope>NUCLEOTIDE SEQUENCE</scope>
    <source>
        <strain evidence="2">NBRC 15558</strain>
    </source>
</reference>
<organism evidence="2 3">
    <name type="scientific">Planobispora rosea</name>
    <dbReference type="NCBI Taxonomy" id="35762"/>
    <lineage>
        <taxon>Bacteria</taxon>
        <taxon>Bacillati</taxon>
        <taxon>Actinomycetota</taxon>
        <taxon>Actinomycetes</taxon>
        <taxon>Streptosporangiales</taxon>
        <taxon>Streptosporangiaceae</taxon>
        <taxon>Planobispora</taxon>
    </lineage>
</organism>
<name>A0A8J3S1N4_PLARO</name>
<accession>A0A8J3S1N4</accession>
<evidence type="ECO:0000313" key="3">
    <source>
        <dbReference type="Proteomes" id="UP000655044"/>
    </source>
</evidence>
<dbReference type="Proteomes" id="UP000655044">
    <property type="component" value="Unassembled WGS sequence"/>
</dbReference>
<feature type="region of interest" description="Disordered" evidence="1">
    <location>
        <begin position="1"/>
        <end position="23"/>
    </location>
</feature>
<comment type="caution">
    <text evidence="2">The sequence shown here is derived from an EMBL/GenBank/DDBJ whole genome shotgun (WGS) entry which is preliminary data.</text>
</comment>
<keyword evidence="3" id="KW-1185">Reference proteome</keyword>
<gene>
    <name evidence="2" type="ORF">Pro02_26690</name>
</gene>
<proteinExistence type="predicted"/>
<dbReference type="EMBL" id="BOOI01000022">
    <property type="protein sequence ID" value="GIH84261.1"/>
    <property type="molecule type" value="Genomic_DNA"/>
</dbReference>
<sequence>MTAQRTEKRHHERGLMGRHVSERGARFHGRGMRFHGRGAFVSAGSEPSDGGAAS</sequence>